<feature type="chain" id="PRO_5012421391" evidence="7">
    <location>
        <begin position="21"/>
        <end position="44"/>
    </location>
</feature>
<evidence type="ECO:0000313" key="8">
    <source>
        <dbReference type="EMBL" id="SNS39611.1"/>
    </source>
</evidence>
<keyword evidence="9" id="KW-1185">Reference proteome</keyword>
<gene>
    <name evidence="8" type="ORF">SAMN06295912_105209</name>
</gene>
<keyword evidence="3 7" id="KW-0732">Signal</keyword>
<dbReference type="PROSITE" id="PS51257">
    <property type="entry name" value="PROKAR_LIPOPROTEIN"/>
    <property type="match status" value="1"/>
</dbReference>
<dbReference type="GO" id="GO:0009636">
    <property type="term" value="P:response to toxic substance"/>
    <property type="evidence" value="ECO:0007669"/>
    <property type="project" value="InterPro"/>
</dbReference>
<evidence type="ECO:0000256" key="6">
    <source>
        <dbReference type="ARBA" id="ARBA00023288"/>
    </source>
</evidence>
<keyword evidence="6" id="KW-0449">Lipoprotein</keyword>
<evidence type="ECO:0000256" key="2">
    <source>
        <dbReference type="ARBA" id="ARBA00022475"/>
    </source>
</evidence>
<keyword evidence="4" id="KW-0472">Membrane</keyword>
<keyword evidence="2" id="KW-1003">Cell membrane</keyword>
<evidence type="ECO:0000313" key="9">
    <source>
        <dbReference type="Proteomes" id="UP000198281"/>
    </source>
</evidence>
<protein>
    <submittedName>
        <fullName evidence="8">Entericidin EcnA/B family protein</fullName>
    </submittedName>
</protein>
<evidence type="ECO:0000256" key="1">
    <source>
        <dbReference type="ARBA" id="ARBA00010296"/>
    </source>
</evidence>
<evidence type="ECO:0000256" key="4">
    <source>
        <dbReference type="ARBA" id="ARBA00023136"/>
    </source>
</evidence>
<accession>A0A239E5A2</accession>
<name>A0A239E5A2_9SPHN</name>
<keyword evidence="5" id="KW-0564">Palmitate</keyword>
<dbReference type="InterPro" id="IPR012556">
    <property type="entry name" value="Entericidin"/>
</dbReference>
<evidence type="ECO:0000256" key="7">
    <source>
        <dbReference type="SAM" id="SignalP"/>
    </source>
</evidence>
<proteinExistence type="inferred from homology"/>
<organism evidence="8 9">
    <name type="scientific">Edaphosphingomonas laterariae</name>
    <dbReference type="NCBI Taxonomy" id="861865"/>
    <lineage>
        <taxon>Bacteria</taxon>
        <taxon>Pseudomonadati</taxon>
        <taxon>Pseudomonadota</taxon>
        <taxon>Alphaproteobacteria</taxon>
        <taxon>Sphingomonadales</taxon>
        <taxon>Rhizorhabdaceae</taxon>
        <taxon>Edaphosphingomonas</taxon>
    </lineage>
</organism>
<comment type="similarity">
    <text evidence="1">Belongs to the EcnA/EcnB lipoprotein family.</text>
</comment>
<sequence>MQTIKTMRALMIFACLGGLAACNTVEGMGRDVQSVGKTVERAAN</sequence>
<dbReference type="Proteomes" id="UP000198281">
    <property type="component" value="Unassembled WGS sequence"/>
</dbReference>
<dbReference type="AlphaFoldDB" id="A0A239E5A2"/>
<reference evidence="9" key="1">
    <citation type="submission" date="2017-06" db="EMBL/GenBank/DDBJ databases">
        <authorList>
            <person name="Varghese N."/>
            <person name="Submissions S."/>
        </authorList>
    </citation>
    <scope>NUCLEOTIDE SEQUENCE [LARGE SCALE GENOMIC DNA]</scope>
    <source>
        <strain evidence="9">LNB2</strain>
    </source>
</reference>
<evidence type="ECO:0000256" key="5">
    <source>
        <dbReference type="ARBA" id="ARBA00023139"/>
    </source>
</evidence>
<dbReference type="Pfam" id="PF08085">
    <property type="entry name" value="Entericidin"/>
    <property type="match status" value="1"/>
</dbReference>
<dbReference type="EMBL" id="FZOS01000005">
    <property type="protein sequence ID" value="SNS39611.1"/>
    <property type="molecule type" value="Genomic_DNA"/>
</dbReference>
<evidence type="ECO:0000256" key="3">
    <source>
        <dbReference type="ARBA" id="ARBA00022729"/>
    </source>
</evidence>
<dbReference type="GO" id="GO:0016020">
    <property type="term" value="C:membrane"/>
    <property type="evidence" value="ECO:0007669"/>
    <property type="project" value="InterPro"/>
</dbReference>
<feature type="signal peptide" evidence="7">
    <location>
        <begin position="1"/>
        <end position="20"/>
    </location>
</feature>